<name>A0ABT3QRQ9_9HYPH</name>
<dbReference type="PANTHER" id="PTHR43280">
    <property type="entry name" value="ARAC-FAMILY TRANSCRIPTIONAL REGULATOR"/>
    <property type="match status" value="1"/>
</dbReference>
<dbReference type="Proteomes" id="UP001301216">
    <property type="component" value="Unassembled WGS sequence"/>
</dbReference>
<evidence type="ECO:0000256" key="1">
    <source>
        <dbReference type="ARBA" id="ARBA00023015"/>
    </source>
</evidence>
<evidence type="ECO:0000256" key="3">
    <source>
        <dbReference type="ARBA" id="ARBA00023163"/>
    </source>
</evidence>
<dbReference type="SMART" id="SM00342">
    <property type="entry name" value="HTH_ARAC"/>
    <property type="match status" value="1"/>
</dbReference>
<dbReference type="EMBL" id="JAPHAV010000009">
    <property type="protein sequence ID" value="MCX2698293.1"/>
    <property type="molecule type" value="Genomic_DNA"/>
</dbReference>
<evidence type="ECO:0000313" key="6">
    <source>
        <dbReference type="Proteomes" id="UP001301216"/>
    </source>
</evidence>
<organism evidence="5 6">
    <name type="scientific">Ochrobactrum chromiisoli</name>
    <dbReference type="NCBI Taxonomy" id="2993941"/>
    <lineage>
        <taxon>Bacteria</taxon>
        <taxon>Pseudomonadati</taxon>
        <taxon>Pseudomonadota</taxon>
        <taxon>Alphaproteobacteria</taxon>
        <taxon>Hyphomicrobiales</taxon>
        <taxon>Brucellaceae</taxon>
        <taxon>Brucella/Ochrobactrum group</taxon>
        <taxon>Ochrobactrum</taxon>
    </lineage>
</organism>
<sequence length="306" mass="35082">MQQASIIDQRSRMIKAEKIDPTLRGISRRLAANDDALQTCLILLSSGELHFENAEQDRLTYAAPMVWLFQNTHRSLVFFGPGSMGYIFTIPQTIADELVGRSAESIMLRELFEENGVFHPSLDHMAETYMMLARNIEREVNAGLAGSQIAIVAWIRLMLIALWRERPDDIHSKHNSQAKHNSVSEVEQLRAFRRLVELHFRHHLSIADYAKLLEIGYDRLYGICQRKLGRTPLQLVHQRLLREAVMRLERTDESISAIAYACGFTDANNFSRFFHKGMNQAPSRFRVASRLQKEVAVANATYADWP</sequence>
<dbReference type="RefSeq" id="WP_265985987.1">
    <property type="nucleotide sequence ID" value="NZ_JAPHAV010000009.1"/>
</dbReference>
<accession>A0ABT3QRQ9</accession>
<keyword evidence="1" id="KW-0805">Transcription regulation</keyword>
<dbReference type="PANTHER" id="PTHR43280:SF32">
    <property type="entry name" value="TRANSCRIPTIONAL REGULATORY PROTEIN"/>
    <property type="match status" value="1"/>
</dbReference>
<dbReference type="PROSITE" id="PS01124">
    <property type="entry name" value="HTH_ARAC_FAMILY_2"/>
    <property type="match status" value="1"/>
</dbReference>
<gene>
    <name evidence="5" type="ORF">OPR82_16235</name>
</gene>
<dbReference type="InterPro" id="IPR009057">
    <property type="entry name" value="Homeodomain-like_sf"/>
</dbReference>
<dbReference type="Gene3D" id="1.10.10.60">
    <property type="entry name" value="Homeodomain-like"/>
    <property type="match status" value="1"/>
</dbReference>
<protein>
    <submittedName>
        <fullName evidence="5">AraC family transcriptional regulator</fullName>
    </submittedName>
</protein>
<feature type="domain" description="HTH araC/xylS-type" evidence="4">
    <location>
        <begin position="190"/>
        <end position="288"/>
    </location>
</feature>
<reference evidence="5 6" key="1">
    <citation type="submission" date="2022-11" db="EMBL/GenBank/DDBJ databases">
        <title>Brucella sp. YY2X, whole genome shotgun sequencing project.</title>
        <authorList>
            <person name="Yang Y."/>
        </authorList>
    </citation>
    <scope>NUCLEOTIDE SEQUENCE [LARGE SCALE GENOMIC DNA]</scope>
    <source>
        <strain evidence="5 6">YY2X</strain>
    </source>
</reference>
<dbReference type="SUPFAM" id="SSF46689">
    <property type="entry name" value="Homeodomain-like"/>
    <property type="match status" value="1"/>
</dbReference>
<dbReference type="InterPro" id="IPR018060">
    <property type="entry name" value="HTH_AraC"/>
</dbReference>
<evidence type="ECO:0000256" key="2">
    <source>
        <dbReference type="ARBA" id="ARBA00023125"/>
    </source>
</evidence>
<dbReference type="Pfam" id="PF12833">
    <property type="entry name" value="HTH_18"/>
    <property type="match status" value="1"/>
</dbReference>
<keyword evidence="6" id="KW-1185">Reference proteome</keyword>
<evidence type="ECO:0000259" key="4">
    <source>
        <dbReference type="PROSITE" id="PS01124"/>
    </source>
</evidence>
<keyword evidence="3" id="KW-0804">Transcription</keyword>
<keyword evidence="2" id="KW-0238">DNA-binding</keyword>
<evidence type="ECO:0000313" key="5">
    <source>
        <dbReference type="EMBL" id="MCX2698293.1"/>
    </source>
</evidence>
<comment type="caution">
    <text evidence="5">The sequence shown here is derived from an EMBL/GenBank/DDBJ whole genome shotgun (WGS) entry which is preliminary data.</text>
</comment>
<proteinExistence type="predicted"/>